<comment type="subcellular location">
    <subcellularLocation>
        <location evidence="1">Late endosome membrane</location>
        <topology evidence="1">Peripheral membrane protein</topology>
    </subcellularLocation>
</comment>
<feature type="domain" description="VPS28 N-terminal" evidence="8">
    <location>
        <begin position="1"/>
        <end position="98"/>
    </location>
</feature>
<protein>
    <recommendedName>
        <fullName evidence="5">Vacuolar protein sorting-associated protein 28</fullName>
    </recommendedName>
    <alternativeName>
        <fullName evidence="5">ESCRT-I complex subunit VPS28</fullName>
    </alternativeName>
</protein>
<dbReference type="Pfam" id="PF03997">
    <property type="entry name" value="VPS28"/>
    <property type="match status" value="1"/>
</dbReference>
<keyword evidence="10" id="KW-1185">Reference proteome</keyword>
<evidence type="ECO:0000313" key="10">
    <source>
        <dbReference type="Proteomes" id="UP001140217"/>
    </source>
</evidence>
<dbReference type="InterPro" id="IPR017899">
    <property type="entry name" value="VPS28_C"/>
</dbReference>
<dbReference type="InterPro" id="IPR037206">
    <property type="entry name" value="VPS28_C_sf"/>
</dbReference>
<proteinExistence type="inferred from homology"/>
<dbReference type="GO" id="GO:0000813">
    <property type="term" value="C:ESCRT I complex"/>
    <property type="evidence" value="ECO:0007669"/>
    <property type="project" value="UniProtKB-UniRule"/>
</dbReference>
<dbReference type="InterPro" id="IPR007143">
    <property type="entry name" value="Vps28"/>
</dbReference>
<dbReference type="Gene3D" id="1.20.120.1130">
    <property type="match status" value="1"/>
</dbReference>
<evidence type="ECO:0000256" key="4">
    <source>
        <dbReference type="ARBA" id="ARBA00022927"/>
    </source>
</evidence>
<reference evidence="9" key="1">
    <citation type="submission" date="2022-07" db="EMBL/GenBank/DDBJ databases">
        <title>Phylogenomic reconstructions and comparative analyses of Kickxellomycotina fungi.</title>
        <authorList>
            <person name="Reynolds N.K."/>
            <person name="Stajich J.E."/>
            <person name="Barry K."/>
            <person name="Grigoriev I.V."/>
            <person name="Crous P."/>
            <person name="Smith M.E."/>
        </authorList>
    </citation>
    <scope>NUCLEOTIDE SEQUENCE</scope>
    <source>
        <strain evidence="9">NBRC 105414</strain>
    </source>
</reference>
<dbReference type="Gene3D" id="1.20.1440.200">
    <property type="match status" value="1"/>
</dbReference>
<dbReference type="FunFam" id="1.20.120.1130:FF:000001">
    <property type="entry name" value="Vacuolar protein sorting-associated protein 28 homolog"/>
    <property type="match status" value="1"/>
</dbReference>
<name>A0A9W8HHI1_9FUNG</name>
<evidence type="ECO:0000256" key="2">
    <source>
        <dbReference type="ARBA" id="ARBA00022448"/>
    </source>
</evidence>
<dbReference type="SUPFAM" id="SSF140111">
    <property type="entry name" value="Endosomal sorting complex assembly domain"/>
    <property type="match status" value="1"/>
</dbReference>
<evidence type="ECO:0000256" key="6">
    <source>
        <dbReference type="PROSITE-ProRule" id="PRU00642"/>
    </source>
</evidence>
<keyword evidence="4 5" id="KW-0653">Protein transport</keyword>
<accession>A0A9W8HHI1</accession>
<comment type="function">
    <text evidence="5">Component of the ESCRT-I complex (endosomal sorting complex required for transport I), a regulator of vesicular trafficking process.</text>
</comment>
<organism evidence="9 10">
    <name type="scientific">Coemansia javaensis</name>
    <dbReference type="NCBI Taxonomy" id="2761396"/>
    <lineage>
        <taxon>Eukaryota</taxon>
        <taxon>Fungi</taxon>
        <taxon>Fungi incertae sedis</taxon>
        <taxon>Zoopagomycota</taxon>
        <taxon>Kickxellomycotina</taxon>
        <taxon>Kickxellomycetes</taxon>
        <taxon>Kickxellales</taxon>
        <taxon>Kickxellaceae</taxon>
        <taxon>Coemansia</taxon>
    </lineage>
</organism>
<dbReference type="AlphaFoldDB" id="A0A9W8HHI1"/>
<comment type="similarity">
    <text evidence="5 6">Belongs to the VPS28 family.</text>
</comment>
<evidence type="ECO:0000259" key="7">
    <source>
        <dbReference type="PROSITE" id="PS51310"/>
    </source>
</evidence>
<keyword evidence="2 5" id="KW-0813">Transport</keyword>
<evidence type="ECO:0000313" key="9">
    <source>
        <dbReference type="EMBL" id="KAJ2782105.1"/>
    </source>
</evidence>
<feature type="domain" description="VPS28 C-terminal" evidence="7">
    <location>
        <begin position="108"/>
        <end position="204"/>
    </location>
</feature>
<dbReference type="SUPFAM" id="SSF140427">
    <property type="entry name" value="VPS28 C-terminal domain-like"/>
    <property type="match status" value="1"/>
</dbReference>
<evidence type="ECO:0000259" key="8">
    <source>
        <dbReference type="PROSITE" id="PS51313"/>
    </source>
</evidence>
<evidence type="ECO:0000256" key="3">
    <source>
        <dbReference type="ARBA" id="ARBA00022753"/>
    </source>
</evidence>
<dbReference type="InterPro" id="IPR038358">
    <property type="entry name" value="VPS28_N_sf"/>
</dbReference>
<comment type="caution">
    <text evidence="9">The sequence shown here is derived from an EMBL/GenBank/DDBJ whole genome shotgun (WGS) entry which is preliminary data.</text>
</comment>
<dbReference type="PIRSF" id="PIRSF017535">
    <property type="entry name" value="VPS28"/>
    <property type="match status" value="1"/>
</dbReference>
<gene>
    <name evidence="9" type="primary">VPS28</name>
    <name evidence="9" type="ORF">H4R18_002473</name>
</gene>
<dbReference type="GO" id="GO:0043328">
    <property type="term" value="P:protein transport to vacuole involved in ubiquitin-dependent protein catabolic process via the multivesicular body sorting pathway"/>
    <property type="evidence" value="ECO:0007669"/>
    <property type="project" value="TreeGrafter"/>
</dbReference>
<dbReference type="PANTHER" id="PTHR12937">
    <property type="entry name" value="VACUOLAR PROTEIN SORTING 28, ISOFORM 2 VPS28"/>
    <property type="match status" value="1"/>
</dbReference>
<dbReference type="GO" id="GO:0031902">
    <property type="term" value="C:late endosome membrane"/>
    <property type="evidence" value="ECO:0007669"/>
    <property type="project" value="UniProtKB-SubCell"/>
</dbReference>
<evidence type="ECO:0000256" key="5">
    <source>
        <dbReference type="PIRNR" id="PIRNR017535"/>
    </source>
</evidence>
<dbReference type="InterPro" id="IPR037202">
    <property type="entry name" value="ESCRT_assembly_dom"/>
</dbReference>
<sequence>METTVKLYATSAEREAYENMAALYAIIVSLEYLERAFARDSASASDYTAECNKLLLQYKTVSQMVSADELGGFATKYRLNCPAAARRLEVGIPSTVEHSTAAGVQSGSNAKNVAKAVQDFITTMNALNMNMRSVDKLHPLLSDLVQSINAVSLLPADFKWKPVFRDWLIRLNQMKASDELDDDQVRQLIFEIDQAHADFYNVLEPAE</sequence>
<evidence type="ECO:0000256" key="1">
    <source>
        <dbReference type="ARBA" id="ARBA00004633"/>
    </source>
</evidence>
<dbReference type="OrthoDB" id="2671at2759"/>
<keyword evidence="3 5" id="KW-0967">Endosome</keyword>
<dbReference type="Proteomes" id="UP001140217">
    <property type="component" value="Unassembled WGS sequence"/>
</dbReference>
<dbReference type="PANTHER" id="PTHR12937:SF0">
    <property type="entry name" value="VACUOLAR PROTEIN SORTING-ASSOCIATED PROTEIN 28 HOMOLOG"/>
    <property type="match status" value="1"/>
</dbReference>
<dbReference type="PROSITE" id="PS51310">
    <property type="entry name" value="VPS28_C"/>
    <property type="match status" value="1"/>
</dbReference>
<dbReference type="GO" id="GO:0044877">
    <property type="term" value="F:protein-containing complex binding"/>
    <property type="evidence" value="ECO:0007669"/>
    <property type="project" value="TreeGrafter"/>
</dbReference>
<dbReference type="EMBL" id="JANBUL010000082">
    <property type="protein sequence ID" value="KAJ2782105.1"/>
    <property type="molecule type" value="Genomic_DNA"/>
</dbReference>
<dbReference type="PROSITE" id="PS51313">
    <property type="entry name" value="VPS28_N"/>
    <property type="match status" value="1"/>
</dbReference>
<dbReference type="InterPro" id="IPR017898">
    <property type="entry name" value="VPS28_N"/>
</dbReference>